<sequence length="61" mass="6962">MWQELSVALSLVLIIEGVLPFLSPERWRLFAYRMADMDSRTVRIAGLISMLSGLILLSLLR</sequence>
<dbReference type="Proteomes" id="UP000274695">
    <property type="component" value="Unassembled WGS sequence"/>
</dbReference>
<dbReference type="Proteomes" id="UP000237222">
    <property type="component" value="Unassembled WGS sequence"/>
</dbReference>
<evidence type="ECO:0000256" key="1">
    <source>
        <dbReference type="SAM" id="Phobius"/>
    </source>
</evidence>
<evidence type="ECO:0000313" key="4">
    <source>
        <dbReference type="Proteomes" id="UP000237222"/>
    </source>
</evidence>
<reference evidence="2" key="1">
    <citation type="submission" date="2018-01" db="EMBL/GenBank/DDBJ databases">
        <authorList>
            <person name="Yu X.-D."/>
        </authorList>
    </citation>
    <scope>NUCLEOTIDE SEQUENCE</scope>
    <source>
        <strain evidence="2">ZX-21</strain>
    </source>
</reference>
<keyword evidence="5" id="KW-1185">Reference proteome</keyword>
<proteinExistence type="predicted"/>
<dbReference type="EMBL" id="PQGG01000007">
    <property type="protein sequence ID" value="POP54191.1"/>
    <property type="molecule type" value="Genomic_DNA"/>
</dbReference>
<dbReference type="PANTHER" id="PTHR38602">
    <property type="entry name" value="INNER MEMBRANE PROTEIN-RELATED"/>
    <property type="match status" value="1"/>
</dbReference>
<comment type="caution">
    <text evidence="2">The sequence shown here is derived from an EMBL/GenBank/DDBJ whole genome shotgun (WGS) entry which is preliminary data.</text>
</comment>
<gene>
    <name evidence="2" type="ORF">C0068_02685</name>
    <name evidence="3" type="ORF">D0911_13175</name>
</gene>
<evidence type="ECO:0000313" key="5">
    <source>
        <dbReference type="Proteomes" id="UP000274695"/>
    </source>
</evidence>
<accession>A0A2S4HKG1</accession>
<dbReference type="EMBL" id="RHGB01000014">
    <property type="protein sequence ID" value="RNL60985.1"/>
    <property type="molecule type" value="Genomic_DNA"/>
</dbReference>
<dbReference type="PANTHER" id="PTHR38602:SF1">
    <property type="entry name" value="INNER MEMBRANE PROTEIN"/>
    <property type="match status" value="1"/>
</dbReference>
<dbReference type="RefSeq" id="WP_103682952.1">
    <property type="nucleotide sequence ID" value="NZ_PQGG01000007.1"/>
</dbReference>
<keyword evidence="1" id="KW-0472">Membrane</keyword>
<reference evidence="3 5" key="2">
    <citation type="submission" date="2018-10" db="EMBL/GenBank/DDBJ databases">
        <title>Draft genome sequence of Zhongshania sp. DSW25-10.</title>
        <authorList>
            <person name="Oh J."/>
        </authorList>
    </citation>
    <scope>NUCLEOTIDE SEQUENCE [LARGE SCALE GENOMIC DNA]</scope>
    <source>
        <strain evidence="3 5">DSW25-10</strain>
    </source>
</reference>
<dbReference type="InterPro" id="IPR019201">
    <property type="entry name" value="DUF2065"/>
</dbReference>
<keyword evidence="1" id="KW-1133">Transmembrane helix</keyword>
<name>A0A2S4HKG1_9GAMM</name>
<organism evidence="2 4">
    <name type="scientific">Zhongshania marina</name>
    <dbReference type="NCBI Taxonomy" id="2304603"/>
    <lineage>
        <taxon>Bacteria</taxon>
        <taxon>Pseudomonadati</taxon>
        <taxon>Pseudomonadota</taxon>
        <taxon>Gammaproteobacteria</taxon>
        <taxon>Cellvibrionales</taxon>
        <taxon>Spongiibacteraceae</taxon>
        <taxon>Zhongshania</taxon>
    </lineage>
</organism>
<protein>
    <submittedName>
        <fullName evidence="2">DUF2065 domain-containing protein</fullName>
    </submittedName>
</protein>
<evidence type="ECO:0000313" key="3">
    <source>
        <dbReference type="EMBL" id="RNL60985.1"/>
    </source>
</evidence>
<dbReference type="Pfam" id="PF09838">
    <property type="entry name" value="DUF2065"/>
    <property type="match status" value="1"/>
</dbReference>
<keyword evidence="1" id="KW-0812">Transmembrane</keyword>
<dbReference type="AlphaFoldDB" id="A0A2S4HKG1"/>
<dbReference type="OrthoDB" id="9182237at2"/>
<evidence type="ECO:0000313" key="2">
    <source>
        <dbReference type="EMBL" id="POP54191.1"/>
    </source>
</evidence>
<feature type="transmembrane region" description="Helical" evidence="1">
    <location>
        <begin position="44"/>
        <end position="60"/>
    </location>
</feature>